<evidence type="ECO:0000256" key="1">
    <source>
        <dbReference type="ARBA" id="ARBA00007025"/>
    </source>
</evidence>
<evidence type="ECO:0000256" key="3">
    <source>
        <dbReference type="ARBA" id="ARBA00022741"/>
    </source>
</evidence>
<dbReference type="GO" id="GO:0005634">
    <property type="term" value="C:nucleus"/>
    <property type="evidence" value="ECO:0007669"/>
    <property type="project" value="TreeGrafter"/>
</dbReference>
<dbReference type="PROSITE" id="PS50089">
    <property type="entry name" value="ZF_RING_2"/>
    <property type="match status" value="1"/>
</dbReference>
<evidence type="ECO:0000313" key="14">
    <source>
        <dbReference type="EMBL" id="THW63744.1"/>
    </source>
</evidence>
<dbReference type="PANTHER" id="PTHR45626">
    <property type="entry name" value="TRANSCRIPTION TERMINATION FACTOR 2-RELATED"/>
    <property type="match status" value="1"/>
</dbReference>
<dbReference type="GO" id="GO:0006281">
    <property type="term" value="P:DNA repair"/>
    <property type="evidence" value="ECO:0007669"/>
    <property type="project" value="TreeGrafter"/>
</dbReference>
<dbReference type="CDD" id="cd18793">
    <property type="entry name" value="SF2_C_SNF"/>
    <property type="match status" value="1"/>
</dbReference>
<dbReference type="InterPro" id="IPR014001">
    <property type="entry name" value="Helicase_ATP-bd"/>
</dbReference>
<feature type="domain" description="Helicase C-terminal" evidence="13">
    <location>
        <begin position="939"/>
        <end position="1102"/>
    </location>
</feature>
<dbReference type="SMART" id="SM00487">
    <property type="entry name" value="DEXDc"/>
    <property type="match status" value="1"/>
</dbReference>
<evidence type="ECO:0000256" key="8">
    <source>
        <dbReference type="ARBA" id="ARBA00022840"/>
    </source>
</evidence>
<keyword evidence="4 9" id="KW-0863">Zinc-finger</keyword>
<evidence type="ECO:0008006" key="16">
    <source>
        <dbReference type="Google" id="ProtNLM"/>
    </source>
</evidence>
<dbReference type="PANTHER" id="PTHR45626:SF52">
    <property type="entry name" value="SINGLE-STRANDED DNA-DEPENDENT ATPASE (EUROFUNG)"/>
    <property type="match status" value="1"/>
</dbReference>
<dbReference type="AlphaFoldDB" id="A0A4V4INX3"/>
<protein>
    <recommendedName>
        <fullName evidence="16">SNF2 family DNA-dependent ATPase domain-containing protein</fullName>
    </recommendedName>
</protein>
<dbReference type="InterPro" id="IPR038718">
    <property type="entry name" value="SNF2-like_sf"/>
</dbReference>
<dbReference type="GO" id="GO:0008270">
    <property type="term" value="F:zinc ion binding"/>
    <property type="evidence" value="ECO:0007669"/>
    <property type="project" value="UniProtKB-KW"/>
</dbReference>
<evidence type="ECO:0000256" key="5">
    <source>
        <dbReference type="ARBA" id="ARBA00022801"/>
    </source>
</evidence>
<name>A0A4V4INX3_AURPU</name>
<dbReference type="InterPro" id="IPR017907">
    <property type="entry name" value="Znf_RING_CS"/>
</dbReference>
<dbReference type="SMART" id="SM00184">
    <property type="entry name" value="RING"/>
    <property type="match status" value="1"/>
</dbReference>
<comment type="similarity">
    <text evidence="1">Belongs to the SNF2/RAD54 helicase family.</text>
</comment>
<reference evidence="14 15" key="1">
    <citation type="submission" date="2018-10" db="EMBL/GenBank/DDBJ databases">
        <title>Fifty Aureobasidium pullulans genomes reveal a recombining polyextremotolerant generalist.</title>
        <authorList>
            <person name="Gostincar C."/>
            <person name="Turk M."/>
            <person name="Zajc J."/>
            <person name="Gunde-Cimerman N."/>
        </authorList>
    </citation>
    <scope>NUCLEOTIDE SEQUENCE [LARGE SCALE GENOMIC DNA]</scope>
    <source>
        <strain evidence="14 15">EXF-10751</strain>
    </source>
</reference>
<organism evidence="14 15">
    <name type="scientific">Aureobasidium pullulans</name>
    <name type="common">Black yeast</name>
    <name type="synonym">Pullularia pullulans</name>
    <dbReference type="NCBI Taxonomy" id="5580"/>
    <lineage>
        <taxon>Eukaryota</taxon>
        <taxon>Fungi</taxon>
        <taxon>Dikarya</taxon>
        <taxon>Ascomycota</taxon>
        <taxon>Pezizomycotina</taxon>
        <taxon>Dothideomycetes</taxon>
        <taxon>Dothideomycetidae</taxon>
        <taxon>Dothideales</taxon>
        <taxon>Saccotheciaceae</taxon>
        <taxon>Aureobasidium</taxon>
    </lineage>
</organism>
<keyword evidence="2" id="KW-0479">Metal-binding</keyword>
<evidence type="ECO:0000256" key="6">
    <source>
        <dbReference type="ARBA" id="ARBA00022806"/>
    </source>
</evidence>
<dbReference type="Gene3D" id="3.40.50.300">
    <property type="entry name" value="P-loop containing nucleotide triphosphate hydrolases"/>
    <property type="match status" value="1"/>
</dbReference>
<proteinExistence type="inferred from homology"/>
<evidence type="ECO:0000256" key="4">
    <source>
        <dbReference type="ARBA" id="ARBA00022771"/>
    </source>
</evidence>
<evidence type="ECO:0000256" key="10">
    <source>
        <dbReference type="SAM" id="MobiDB-lite"/>
    </source>
</evidence>
<dbReference type="PROSITE" id="PS00518">
    <property type="entry name" value="ZF_RING_1"/>
    <property type="match status" value="1"/>
</dbReference>
<dbReference type="InterPro" id="IPR027417">
    <property type="entry name" value="P-loop_NTPase"/>
</dbReference>
<feature type="domain" description="RING-type" evidence="11">
    <location>
        <begin position="827"/>
        <end position="896"/>
    </location>
</feature>
<dbReference type="PROSITE" id="PS51194">
    <property type="entry name" value="HELICASE_CTER"/>
    <property type="match status" value="1"/>
</dbReference>
<dbReference type="InterPro" id="IPR013083">
    <property type="entry name" value="Znf_RING/FYVE/PHD"/>
</dbReference>
<dbReference type="InterPro" id="IPR049730">
    <property type="entry name" value="SNF2/RAD54-like_C"/>
</dbReference>
<dbReference type="GO" id="GO:0005524">
    <property type="term" value="F:ATP binding"/>
    <property type="evidence" value="ECO:0007669"/>
    <property type="project" value="UniProtKB-KW"/>
</dbReference>
<dbReference type="CDD" id="cd18008">
    <property type="entry name" value="DEXDc_SHPRH-like"/>
    <property type="match status" value="1"/>
</dbReference>
<keyword evidence="3" id="KW-0547">Nucleotide-binding</keyword>
<evidence type="ECO:0000256" key="2">
    <source>
        <dbReference type="ARBA" id="ARBA00022723"/>
    </source>
</evidence>
<dbReference type="EMBL" id="QZAN01000025">
    <property type="protein sequence ID" value="THW63744.1"/>
    <property type="molecule type" value="Genomic_DNA"/>
</dbReference>
<dbReference type="SUPFAM" id="SSF52540">
    <property type="entry name" value="P-loop containing nucleoside triphosphate hydrolases"/>
    <property type="match status" value="2"/>
</dbReference>
<evidence type="ECO:0000313" key="15">
    <source>
        <dbReference type="Proteomes" id="UP000310421"/>
    </source>
</evidence>
<dbReference type="PROSITE" id="PS51192">
    <property type="entry name" value="HELICASE_ATP_BIND_1"/>
    <property type="match status" value="1"/>
</dbReference>
<dbReference type="InterPro" id="IPR050628">
    <property type="entry name" value="SNF2_RAD54_helicase_TF"/>
</dbReference>
<comment type="caution">
    <text evidence="14">The sequence shown here is derived from an EMBL/GenBank/DDBJ whole genome shotgun (WGS) entry which is preliminary data.</text>
</comment>
<feature type="compositionally biased region" description="Basic and acidic residues" evidence="10">
    <location>
        <begin position="154"/>
        <end position="166"/>
    </location>
</feature>
<evidence type="ECO:0000259" key="13">
    <source>
        <dbReference type="PROSITE" id="PS51194"/>
    </source>
</evidence>
<dbReference type="Gene3D" id="3.30.40.10">
    <property type="entry name" value="Zinc/RING finger domain, C3HC4 (zinc finger)"/>
    <property type="match status" value="1"/>
</dbReference>
<gene>
    <name evidence="14" type="ORF">D6D20_03334</name>
</gene>
<dbReference type="Proteomes" id="UP000310421">
    <property type="component" value="Unassembled WGS sequence"/>
</dbReference>
<dbReference type="InterPro" id="IPR001650">
    <property type="entry name" value="Helicase_C-like"/>
</dbReference>
<sequence>MQIAHLWVSLSLASSDSRLLIAHGRLESEVRLETASDTSWFTTKHNPVQTKHLASDANTFGLSNNSVGGRLSTRPLIIQYNMSFDFAPPPHHSPGVSSTMEQDLTEQGKKRERQDGPLEDDTAETMQPGTGLGSFMERMHNVTDREALPASKKQKTDNNDENDQKRKATFKGGKGGVIGEYLKEQRDQGAREAGPIDLTADDEEDDLQIVSVKSTPQDPKREICLGSISAKVMAHKVPAANRTLGKFSENWPPAKMTLHPRVGQELVFIALDGKGVEFGKLDVITATALSPLLKNALLKLRLAPLLKERPKETGEEPGQTISKPLDISITLYCTAETAKGIGRQLSKRQIWLHKPLTVAYGTEVINPHVPNYNFIPKAGFSAPILSQSAGFRVRTTEEIKSDVLSMFDRLGKAEELPEAEADATLVKTELMQHQKQALYFLSKHETPTPPEEDPLWKDVIRKNGTRAWYNVITGDELKKVSPTLGGLLADQMGLGKTLSVLSLICATLEEARAFGDGELEASDQVTESVVRRSGGTLLLCPKSVISNWQEQIGQHLDNTKVRFYMYHGNKREQDLDVLAQYDVVVTSYSIAASEFTSSSKNFSALAQMAWFRIVLDEAHQIRNQDTTTFKAACNLVSKRRWAVTGTPVQNRLDDFGALIKFLKIYPFSDKGVFEKHFMAPFKSGDPQVLDNLRLLVSSITLRRSKDRIDLPDRVEEIVRLDFSSEEQALYDAFAKDANKKVRAMTRGNDRLRGRSYAHVLVNITRLRLLCAHGRELLSEDDMKVLQGTSYETAIDLGEEGDAEKAVMTKDQINDTFYLLRESSMDICSCCMEGIGRLDPMGDTGSDTSDDEDEAEDIIGYLTPCLHLVCPACVDKFWNELRNTQSRDNYATCPQCEQYVKAVMHPISQKNVDEDLEMRQKKKGQVKSKKGVEYGGPHTKVKALISNLQEHAENSRELMEIGEAPIRSVVFSGWTSYLDLIEIALKAAGLGFLRLDGKLSVSARTQVLDRFKTDPSISVCLVSIKAGGQGLNFTAANNVFMMEPQFNPGVEMQAVDRVHRLGQKRNVMIRRFIMANSFEEKIVELQKKKIELANLATGGKAVRQDAKEIFQNLMSLF</sequence>
<evidence type="ECO:0000259" key="11">
    <source>
        <dbReference type="PROSITE" id="PS50089"/>
    </source>
</evidence>
<dbReference type="Gene3D" id="3.40.50.10810">
    <property type="entry name" value="Tandem AAA-ATPase domain"/>
    <property type="match status" value="1"/>
</dbReference>
<evidence type="ECO:0000256" key="9">
    <source>
        <dbReference type="PROSITE-ProRule" id="PRU00175"/>
    </source>
</evidence>
<keyword evidence="7" id="KW-0862">Zinc</keyword>
<feature type="compositionally biased region" description="Basic and acidic residues" evidence="10">
    <location>
        <begin position="137"/>
        <end position="147"/>
    </location>
</feature>
<dbReference type="SMART" id="SM00490">
    <property type="entry name" value="HELICc"/>
    <property type="match status" value="1"/>
</dbReference>
<feature type="domain" description="Helicase ATP-binding" evidence="12">
    <location>
        <begin position="477"/>
        <end position="665"/>
    </location>
</feature>
<dbReference type="InterPro" id="IPR000330">
    <property type="entry name" value="SNF2_N"/>
</dbReference>
<keyword evidence="8" id="KW-0067">ATP-binding</keyword>
<evidence type="ECO:0000256" key="7">
    <source>
        <dbReference type="ARBA" id="ARBA00022833"/>
    </source>
</evidence>
<dbReference type="GO" id="GO:0004386">
    <property type="term" value="F:helicase activity"/>
    <property type="evidence" value="ECO:0007669"/>
    <property type="project" value="UniProtKB-KW"/>
</dbReference>
<keyword evidence="6" id="KW-0347">Helicase</keyword>
<feature type="region of interest" description="Disordered" evidence="10">
    <location>
        <begin position="88"/>
        <end position="175"/>
    </location>
</feature>
<dbReference type="GO" id="GO:0016787">
    <property type="term" value="F:hydrolase activity"/>
    <property type="evidence" value="ECO:0007669"/>
    <property type="project" value="UniProtKB-KW"/>
</dbReference>
<feature type="compositionally biased region" description="Basic and acidic residues" evidence="10">
    <location>
        <begin position="106"/>
        <end position="116"/>
    </location>
</feature>
<dbReference type="InterPro" id="IPR001841">
    <property type="entry name" value="Znf_RING"/>
</dbReference>
<dbReference type="SUPFAM" id="SSF57850">
    <property type="entry name" value="RING/U-box"/>
    <property type="match status" value="1"/>
</dbReference>
<accession>A0A4V4INX3</accession>
<evidence type="ECO:0000259" key="12">
    <source>
        <dbReference type="PROSITE" id="PS51192"/>
    </source>
</evidence>
<dbReference type="GO" id="GO:0008094">
    <property type="term" value="F:ATP-dependent activity, acting on DNA"/>
    <property type="evidence" value="ECO:0007669"/>
    <property type="project" value="TreeGrafter"/>
</dbReference>
<keyword evidence="5" id="KW-0378">Hydrolase</keyword>
<dbReference type="Pfam" id="PF00176">
    <property type="entry name" value="SNF2-rel_dom"/>
    <property type="match status" value="1"/>
</dbReference>
<dbReference type="Pfam" id="PF00271">
    <property type="entry name" value="Helicase_C"/>
    <property type="match status" value="1"/>
</dbReference>